<proteinExistence type="predicted"/>
<comment type="caution">
    <text evidence="3">The sequence shown here is derived from an EMBL/GenBank/DDBJ whole genome shotgun (WGS) entry which is preliminary data.</text>
</comment>
<feature type="transmembrane region" description="Helical" evidence="2">
    <location>
        <begin position="138"/>
        <end position="158"/>
    </location>
</feature>
<dbReference type="EMBL" id="JAAGME010000895">
    <property type="protein sequence ID" value="NEB69629.1"/>
    <property type="molecule type" value="Genomic_DNA"/>
</dbReference>
<feature type="region of interest" description="Disordered" evidence="1">
    <location>
        <begin position="206"/>
        <end position="253"/>
    </location>
</feature>
<dbReference type="Proteomes" id="UP000471648">
    <property type="component" value="Unassembled WGS sequence"/>
</dbReference>
<evidence type="ECO:0008006" key="5">
    <source>
        <dbReference type="Google" id="ProtNLM"/>
    </source>
</evidence>
<dbReference type="AlphaFoldDB" id="A0A6N9VF14"/>
<sequence length="253" mass="26077">MGRPSPLGDEDRSDYASVLDEVLASAEIQRLLERSGVGVGQLRIRALASAARTAPAAAPEYQAYAALRRELRGRPLDGGPSSLSGPGNQERPGAGALALLGVLTPILAAVAGATFLLLGYGLRLAGSLVALADTLVRVGWFSLAVAAASALVTIVALYRTAALQSAPASPPGVDRAAGLDRAREAWRTALRDKAIRPFLVQELTEEAVGGTPDRPARFTPPAFAGPDFSSPGFSGPGHGSPDAGSPRLPDTRR</sequence>
<protein>
    <recommendedName>
        <fullName evidence="5">Transmembrane protein</fullName>
    </recommendedName>
</protein>
<accession>A0A6N9VF14</accession>
<evidence type="ECO:0000256" key="2">
    <source>
        <dbReference type="SAM" id="Phobius"/>
    </source>
</evidence>
<feature type="transmembrane region" description="Helical" evidence="2">
    <location>
        <begin position="96"/>
        <end position="118"/>
    </location>
</feature>
<keyword evidence="2" id="KW-0812">Transmembrane</keyword>
<organism evidence="3 4">
    <name type="scientific">Streptomyces microflavus</name>
    <name type="common">Streptomyces lipmanii</name>
    <dbReference type="NCBI Taxonomy" id="1919"/>
    <lineage>
        <taxon>Bacteria</taxon>
        <taxon>Bacillati</taxon>
        <taxon>Actinomycetota</taxon>
        <taxon>Actinomycetes</taxon>
        <taxon>Kitasatosporales</taxon>
        <taxon>Streptomycetaceae</taxon>
        <taxon>Streptomyces</taxon>
    </lineage>
</organism>
<keyword evidence="2" id="KW-0472">Membrane</keyword>
<name>A0A6N9VF14_STRMI</name>
<keyword evidence="2" id="KW-1133">Transmembrane helix</keyword>
<reference evidence="3 4" key="1">
    <citation type="submission" date="2020-01" db="EMBL/GenBank/DDBJ databases">
        <title>Insect and environment-associated Actinomycetes.</title>
        <authorList>
            <person name="Currrie C."/>
            <person name="Chevrette M."/>
            <person name="Carlson C."/>
            <person name="Stubbendieck R."/>
            <person name="Wendt-Pienkowski E."/>
        </authorList>
    </citation>
    <scope>NUCLEOTIDE SEQUENCE [LARGE SCALE GENOMIC DNA]</scope>
    <source>
        <strain evidence="3 4">SID14438</strain>
    </source>
</reference>
<dbReference type="RefSeq" id="WP_031121953.1">
    <property type="nucleotide sequence ID" value="NZ_CP109550.1"/>
</dbReference>
<evidence type="ECO:0000313" key="4">
    <source>
        <dbReference type="Proteomes" id="UP000471648"/>
    </source>
</evidence>
<gene>
    <name evidence="3" type="ORF">G3I39_21625</name>
</gene>
<evidence type="ECO:0000256" key="1">
    <source>
        <dbReference type="SAM" id="MobiDB-lite"/>
    </source>
</evidence>
<evidence type="ECO:0000313" key="3">
    <source>
        <dbReference type="EMBL" id="NEB69629.1"/>
    </source>
</evidence>